<protein>
    <submittedName>
        <fullName evidence="2">Uncharacterized protein</fullName>
    </submittedName>
</protein>
<evidence type="ECO:0000256" key="1">
    <source>
        <dbReference type="SAM" id="Coils"/>
    </source>
</evidence>
<name>A0AAD1U938_EUPCR</name>
<dbReference type="AlphaFoldDB" id="A0AAD1U938"/>
<organism evidence="2 3">
    <name type="scientific">Euplotes crassus</name>
    <dbReference type="NCBI Taxonomy" id="5936"/>
    <lineage>
        <taxon>Eukaryota</taxon>
        <taxon>Sar</taxon>
        <taxon>Alveolata</taxon>
        <taxon>Ciliophora</taxon>
        <taxon>Intramacronucleata</taxon>
        <taxon>Spirotrichea</taxon>
        <taxon>Hypotrichia</taxon>
        <taxon>Euplotida</taxon>
        <taxon>Euplotidae</taxon>
        <taxon>Moneuplotes</taxon>
    </lineage>
</organism>
<reference evidence="2" key="1">
    <citation type="submission" date="2023-07" db="EMBL/GenBank/DDBJ databases">
        <authorList>
            <consortium name="AG Swart"/>
            <person name="Singh M."/>
            <person name="Singh A."/>
            <person name="Seah K."/>
            <person name="Emmerich C."/>
        </authorList>
    </citation>
    <scope>NUCLEOTIDE SEQUENCE</scope>
    <source>
        <strain evidence="2">DP1</strain>
    </source>
</reference>
<proteinExistence type="predicted"/>
<sequence>MINQQCQDSLCTQSVEVFVEQVGQYYCGPCAGLLHSDKPHTHIPNPRTSYSCIEEGYHILDKIKAMKDTKNLGNAWSQYLSDLKELEIELEDLRGRYYKIKDKRTLIDLPSLQTDCFNCITRLYESEAMQAYVREQMTLGMKLSKDQVEYCPSKKSKNQRKAELTALVNEVDLLAKDSIPVLNVEETNPSELKVKLDDIATSLEQLKSRESQQVIHEDRKYNEDEASKEIEEMKHEIEDLTQKLNDQTPIPTHESFNELYAKVTGETGKVFTSGSSITFDLSKSSFQTLMKCFQHYKLPELNSVYISNINKFNQPLIITNFMKNAIHSKIKQFYFNFTPNTDNNFSANFSLNYFEALKKVASVIPDYFFYVINFTLSQTEYQDLLVAARKCKTVCTYYCDIEINEECNFGTRLDDAKFTNLRFYQTGDEKHGDWKREGFVQFKNLIAGLSKVQYVRDTKVDIYLDQCGMTKAEARQMLDTVGLKKMNPTGIS</sequence>
<dbReference type="EMBL" id="CAMPGE010005848">
    <property type="protein sequence ID" value="CAI2364690.1"/>
    <property type="molecule type" value="Genomic_DNA"/>
</dbReference>
<evidence type="ECO:0000313" key="2">
    <source>
        <dbReference type="EMBL" id="CAI2364690.1"/>
    </source>
</evidence>
<gene>
    <name evidence="2" type="ORF">ECRASSUSDP1_LOCUS6035</name>
</gene>
<feature type="coiled-coil region" evidence="1">
    <location>
        <begin position="76"/>
        <end position="103"/>
    </location>
</feature>
<comment type="caution">
    <text evidence="2">The sequence shown here is derived from an EMBL/GenBank/DDBJ whole genome shotgun (WGS) entry which is preliminary data.</text>
</comment>
<evidence type="ECO:0000313" key="3">
    <source>
        <dbReference type="Proteomes" id="UP001295684"/>
    </source>
</evidence>
<keyword evidence="3" id="KW-1185">Reference proteome</keyword>
<keyword evidence="1" id="KW-0175">Coiled coil</keyword>
<accession>A0AAD1U938</accession>
<dbReference type="Proteomes" id="UP001295684">
    <property type="component" value="Unassembled WGS sequence"/>
</dbReference>